<dbReference type="AlphaFoldDB" id="X0XVD2"/>
<proteinExistence type="predicted"/>
<accession>X0XVD2</accession>
<dbReference type="EMBL" id="BARS01042235">
    <property type="protein sequence ID" value="GAG40518.1"/>
    <property type="molecule type" value="Genomic_DNA"/>
</dbReference>
<reference evidence="1" key="1">
    <citation type="journal article" date="2014" name="Front. Microbiol.">
        <title>High frequency of phylogenetically diverse reductive dehalogenase-homologous genes in deep subseafloor sedimentary metagenomes.</title>
        <authorList>
            <person name="Kawai M."/>
            <person name="Futagami T."/>
            <person name="Toyoda A."/>
            <person name="Takaki Y."/>
            <person name="Nishi S."/>
            <person name="Hori S."/>
            <person name="Arai W."/>
            <person name="Tsubouchi T."/>
            <person name="Morono Y."/>
            <person name="Uchiyama I."/>
            <person name="Ito T."/>
            <person name="Fujiyama A."/>
            <person name="Inagaki F."/>
            <person name="Takami H."/>
        </authorList>
    </citation>
    <scope>NUCLEOTIDE SEQUENCE</scope>
    <source>
        <strain evidence="1">Expedition CK06-06</strain>
    </source>
</reference>
<gene>
    <name evidence="1" type="ORF">S01H1_64101</name>
</gene>
<feature type="non-terminal residue" evidence="1">
    <location>
        <position position="72"/>
    </location>
</feature>
<organism evidence="1">
    <name type="scientific">marine sediment metagenome</name>
    <dbReference type="NCBI Taxonomy" id="412755"/>
    <lineage>
        <taxon>unclassified sequences</taxon>
        <taxon>metagenomes</taxon>
        <taxon>ecological metagenomes</taxon>
    </lineage>
</organism>
<protein>
    <submittedName>
        <fullName evidence="1">Uncharacterized protein</fullName>
    </submittedName>
</protein>
<sequence length="72" mass="8219">MSDNGNNDTDQDKEYRQYLGDLQIVVKTPEGSRVICRLLEDLGTFQPAWSEKNARLAKQAVLKDFGQEMLDD</sequence>
<comment type="caution">
    <text evidence="1">The sequence shown here is derived from an EMBL/GenBank/DDBJ whole genome shotgun (WGS) entry which is preliminary data.</text>
</comment>
<name>X0XVD2_9ZZZZ</name>
<evidence type="ECO:0000313" key="1">
    <source>
        <dbReference type="EMBL" id="GAG40518.1"/>
    </source>
</evidence>